<dbReference type="EMBL" id="JBDKWZ010000003">
    <property type="protein sequence ID" value="MEN7547659.1"/>
    <property type="molecule type" value="Genomic_DNA"/>
</dbReference>
<dbReference type="Pfam" id="PF00440">
    <property type="entry name" value="TetR_N"/>
    <property type="match status" value="1"/>
</dbReference>
<keyword evidence="3" id="KW-0804">Transcription</keyword>
<sequence>MSITREKILELGEFFIQTKGYNAFSYNDISKELGVKNAAIHYYFPTKASLGISILKNNILRFEEMTRNMEILKHNESQKLESFIKIYVKSNREHKICLIGSLGSDYITLDGSVQKELTKMTDLIASWLSEVLETGREKGLFQFKGTAHSRALLLLSNLMGALQLAWITNKNTFKTIHTTILEELYI</sequence>
<dbReference type="InterPro" id="IPR009057">
    <property type="entry name" value="Homeodomain-like_sf"/>
</dbReference>
<evidence type="ECO:0000313" key="6">
    <source>
        <dbReference type="EMBL" id="MEN7547659.1"/>
    </source>
</evidence>
<dbReference type="RefSeq" id="WP_346820446.1">
    <property type="nucleotide sequence ID" value="NZ_JBDKWZ010000003.1"/>
</dbReference>
<dbReference type="SUPFAM" id="SSF48498">
    <property type="entry name" value="Tetracyclin repressor-like, C-terminal domain"/>
    <property type="match status" value="1"/>
</dbReference>
<dbReference type="SUPFAM" id="SSF46689">
    <property type="entry name" value="Homeodomain-like"/>
    <property type="match status" value="1"/>
</dbReference>
<dbReference type="InterPro" id="IPR001647">
    <property type="entry name" value="HTH_TetR"/>
</dbReference>
<dbReference type="InterPro" id="IPR036271">
    <property type="entry name" value="Tet_transcr_reg_TetR-rel_C_sf"/>
</dbReference>
<name>A0AAW9S400_9BACT</name>
<organism evidence="6 7">
    <name type="scientific">Rapidithrix thailandica</name>
    <dbReference type="NCBI Taxonomy" id="413964"/>
    <lineage>
        <taxon>Bacteria</taxon>
        <taxon>Pseudomonadati</taxon>
        <taxon>Bacteroidota</taxon>
        <taxon>Cytophagia</taxon>
        <taxon>Cytophagales</taxon>
        <taxon>Flammeovirgaceae</taxon>
        <taxon>Rapidithrix</taxon>
    </lineage>
</organism>
<keyword evidence="1" id="KW-0805">Transcription regulation</keyword>
<dbReference type="Proteomes" id="UP001403385">
    <property type="component" value="Unassembled WGS sequence"/>
</dbReference>
<dbReference type="GO" id="GO:0003677">
    <property type="term" value="F:DNA binding"/>
    <property type="evidence" value="ECO:0007669"/>
    <property type="project" value="UniProtKB-UniRule"/>
</dbReference>
<protein>
    <submittedName>
        <fullName evidence="6">TetR/AcrR family transcriptional regulator</fullName>
    </submittedName>
</protein>
<evidence type="ECO:0000259" key="5">
    <source>
        <dbReference type="PROSITE" id="PS50977"/>
    </source>
</evidence>
<keyword evidence="2 4" id="KW-0238">DNA-binding</keyword>
<dbReference type="PANTHER" id="PTHR47506:SF1">
    <property type="entry name" value="HTH-TYPE TRANSCRIPTIONAL REGULATOR YJDC"/>
    <property type="match status" value="1"/>
</dbReference>
<evidence type="ECO:0000256" key="2">
    <source>
        <dbReference type="ARBA" id="ARBA00023125"/>
    </source>
</evidence>
<comment type="caution">
    <text evidence="6">The sequence shown here is derived from an EMBL/GenBank/DDBJ whole genome shotgun (WGS) entry which is preliminary data.</text>
</comment>
<evidence type="ECO:0000256" key="3">
    <source>
        <dbReference type="ARBA" id="ARBA00023163"/>
    </source>
</evidence>
<feature type="DNA-binding region" description="H-T-H motif" evidence="4">
    <location>
        <begin position="25"/>
        <end position="44"/>
    </location>
</feature>
<dbReference type="Gene3D" id="1.10.357.10">
    <property type="entry name" value="Tetracycline Repressor, domain 2"/>
    <property type="match status" value="1"/>
</dbReference>
<reference evidence="6 7" key="1">
    <citation type="submission" date="2024-04" db="EMBL/GenBank/DDBJ databases">
        <title>Novel genus in family Flammeovirgaceae.</title>
        <authorList>
            <person name="Nguyen T.H."/>
            <person name="Vuong T.Q."/>
            <person name="Le H."/>
            <person name="Kim S.-G."/>
        </authorList>
    </citation>
    <scope>NUCLEOTIDE SEQUENCE [LARGE SCALE GENOMIC DNA]</scope>
    <source>
        <strain evidence="6 7">JCM 23209</strain>
    </source>
</reference>
<accession>A0AAW9S400</accession>
<gene>
    <name evidence="6" type="ORF">AAG747_07060</name>
</gene>
<dbReference type="AlphaFoldDB" id="A0AAW9S400"/>
<feature type="domain" description="HTH tetR-type" evidence="5">
    <location>
        <begin position="2"/>
        <end position="62"/>
    </location>
</feature>
<dbReference type="PROSITE" id="PS50977">
    <property type="entry name" value="HTH_TETR_2"/>
    <property type="match status" value="1"/>
</dbReference>
<evidence type="ECO:0000313" key="7">
    <source>
        <dbReference type="Proteomes" id="UP001403385"/>
    </source>
</evidence>
<evidence type="ECO:0000256" key="4">
    <source>
        <dbReference type="PROSITE-ProRule" id="PRU00335"/>
    </source>
</evidence>
<proteinExistence type="predicted"/>
<evidence type="ECO:0000256" key="1">
    <source>
        <dbReference type="ARBA" id="ARBA00023015"/>
    </source>
</evidence>
<dbReference type="PANTHER" id="PTHR47506">
    <property type="entry name" value="TRANSCRIPTIONAL REGULATORY PROTEIN"/>
    <property type="match status" value="1"/>
</dbReference>
<keyword evidence="7" id="KW-1185">Reference proteome</keyword>